<feature type="compositionally biased region" description="Basic and acidic residues" evidence="5">
    <location>
        <begin position="920"/>
        <end position="929"/>
    </location>
</feature>
<feature type="compositionally biased region" description="Low complexity" evidence="5">
    <location>
        <begin position="2965"/>
        <end position="3006"/>
    </location>
</feature>
<feature type="compositionally biased region" description="Basic and acidic residues" evidence="5">
    <location>
        <begin position="1963"/>
        <end position="1974"/>
    </location>
</feature>
<dbReference type="InterPro" id="IPR013083">
    <property type="entry name" value="Znf_RING/FYVE/PHD"/>
</dbReference>
<feature type="compositionally biased region" description="Polar residues" evidence="5">
    <location>
        <begin position="2201"/>
        <end position="2218"/>
    </location>
</feature>
<feature type="compositionally biased region" description="Acidic residues" evidence="5">
    <location>
        <begin position="2044"/>
        <end position="2067"/>
    </location>
</feature>
<dbReference type="SUPFAM" id="SSF57903">
    <property type="entry name" value="FYVE/PHD zinc finger"/>
    <property type="match status" value="1"/>
</dbReference>
<feature type="compositionally biased region" description="Basic residues" evidence="5">
    <location>
        <begin position="2485"/>
        <end position="2495"/>
    </location>
</feature>
<evidence type="ECO:0000259" key="6">
    <source>
        <dbReference type="PROSITE" id="PS50016"/>
    </source>
</evidence>
<feature type="compositionally biased region" description="Acidic residues" evidence="5">
    <location>
        <begin position="1663"/>
        <end position="1677"/>
    </location>
</feature>
<dbReference type="GO" id="GO:0045892">
    <property type="term" value="P:negative regulation of DNA-templated transcription"/>
    <property type="evidence" value="ECO:0007669"/>
    <property type="project" value="TreeGrafter"/>
</dbReference>
<dbReference type="PANTHER" id="PTHR14296:SF16">
    <property type="entry name" value="REMODELING AND SPACING FACTOR 1"/>
    <property type="match status" value="1"/>
</dbReference>
<feature type="compositionally biased region" description="Acidic residues" evidence="5">
    <location>
        <begin position="1857"/>
        <end position="1874"/>
    </location>
</feature>
<feature type="compositionally biased region" description="Polar residues" evidence="5">
    <location>
        <begin position="434"/>
        <end position="444"/>
    </location>
</feature>
<feature type="compositionally biased region" description="Polar residues" evidence="5">
    <location>
        <begin position="2871"/>
        <end position="2889"/>
    </location>
</feature>
<feature type="compositionally biased region" description="Low complexity" evidence="5">
    <location>
        <begin position="2338"/>
        <end position="2353"/>
    </location>
</feature>
<feature type="compositionally biased region" description="Pro residues" evidence="5">
    <location>
        <begin position="2118"/>
        <end position="2131"/>
    </location>
</feature>
<feature type="compositionally biased region" description="Polar residues" evidence="5">
    <location>
        <begin position="2250"/>
        <end position="2264"/>
    </location>
</feature>
<dbReference type="GO" id="GO:0008270">
    <property type="term" value="F:zinc ion binding"/>
    <property type="evidence" value="ECO:0007669"/>
    <property type="project" value="UniProtKB-KW"/>
</dbReference>
<proteinExistence type="predicted"/>
<feature type="compositionally biased region" description="Polar residues" evidence="5">
    <location>
        <begin position="777"/>
        <end position="787"/>
    </location>
</feature>
<feature type="compositionally biased region" description="Polar residues" evidence="5">
    <location>
        <begin position="356"/>
        <end position="366"/>
    </location>
</feature>
<feature type="compositionally biased region" description="Polar residues" evidence="5">
    <location>
        <begin position="2634"/>
        <end position="2645"/>
    </location>
</feature>
<feature type="compositionally biased region" description="Basic and acidic residues" evidence="5">
    <location>
        <begin position="2465"/>
        <end position="2484"/>
    </location>
</feature>
<feature type="compositionally biased region" description="Basic and acidic residues" evidence="5">
    <location>
        <begin position="788"/>
        <end position="807"/>
    </location>
</feature>
<feature type="compositionally biased region" description="Polar residues" evidence="5">
    <location>
        <begin position="2522"/>
        <end position="2560"/>
    </location>
</feature>
<feature type="compositionally biased region" description="Basic and acidic residues" evidence="5">
    <location>
        <begin position="389"/>
        <end position="400"/>
    </location>
</feature>
<feature type="compositionally biased region" description="Basic and acidic residues" evidence="5">
    <location>
        <begin position="410"/>
        <end position="422"/>
    </location>
</feature>
<feature type="compositionally biased region" description="Basic residues" evidence="5">
    <location>
        <begin position="1519"/>
        <end position="1539"/>
    </location>
</feature>
<evidence type="ECO:0000313" key="7">
    <source>
        <dbReference type="EMBL" id="GFN75751.1"/>
    </source>
</evidence>
<dbReference type="InterPro" id="IPR001965">
    <property type="entry name" value="Znf_PHD"/>
</dbReference>
<feature type="region of interest" description="Disordered" evidence="5">
    <location>
        <begin position="1821"/>
        <end position="1942"/>
    </location>
</feature>
<feature type="compositionally biased region" description="Polar residues" evidence="5">
    <location>
        <begin position="2666"/>
        <end position="2678"/>
    </location>
</feature>
<feature type="compositionally biased region" description="Basic and acidic residues" evidence="5">
    <location>
        <begin position="715"/>
        <end position="731"/>
    </location>
</feature>
<feature type="compositionally biased region" description="Low complexity" evidence="5">
    <location>
        <begin position="2278"/>
        <end position="2291"/>
    </location>
</feature>
<dbReference type="EMBL" id="BLXT01000298">
    <property type="protein sequence ID" value="GFN75751.1"/>
    <property type="molecule type" value="Genomic_DNA"/>
</dbReference>
<evidence type="ECO:0000313" key="8">
    <source>
        <dbReference type="Proteomes" id="UP000735302"/>
    </source>
</evidence>
<feature type="compositionally biased region" description="Basic and acidic residues" evidence="5">
    <location>
        <begin position="747"/>
        <end position="759"/>
    </location>
</feature>
<dbReference type="GO" id="GO:0031213">
    <property type="term" value="C:RSF complex"/>
    <property type="evidence" value="ECO:0007669"/>
    <property type="project" value="InterPro"/>
</dbReference>
<feature type="compositionally biased region" description="Basic and acidic residues" evidence="5">
    <location>
        <begin position="976"/>
        <end position="989"/>
    </location>
</feature>
<feature type="compositionally biased region" description="Basic and acidic residues" evidence="5">
    <location>
        <begin position="1270"/>
        <end position="1314"/>
    </location>
</feature>
<feature type="compositionally biased region" description="Low complexity" evidence="5">
    <location>
        <begin position="3138"/>
        <end position="3151"/>
    </location>
</feature>
<dbReference type="InterPro" id="IPR011011">
    <property type="entry name" value="Znf_FYVE_PHD"/>
</dbReference>
<feature type="compositionally biased region" description="Basic and acidic residues" evidence="5">
    <location>
        <begin position="197"/>
        <end position="224"/>
    </location>
</feature>
<feature type="region of interest" description="Disordered" evidence="5">
    <location>
        <begin position="197"/>
        <end position="290"/>
    </location>
</feature>
<evidence type="ECO:0000256" key="1">
    <source>
        <dbReference type="ARBA" id="ARBA00022723"/>
    </source>
</evidence>
<feature type="compositionally biased region" description="Basic and acidic residues" evidence="5">
    <location>
        <begin position="341"/>
        <end position="350"/>
    </location>
</feature>
<feature type="compositionally biased region" description="Polar residues" evidence="5">
    <location>
        <begin position="330"/>
        <end position="340"/>
    </location>
</feature>
<keyword evidence="8" id="KW-1185">Reference proteome</keyword>
<dbReference type="CDD" id="cd15543">
    <property type="entry name" value="PHD_RSF1"/>
    <property type="match status" value="1"/>
</dbReference>
<feature type="compositionally biased region" description="Basic and acidic residues" evidence="5">
    <location>
        <begin position="250"/>
        <end position="264"/>
    </location>
</feature>
<feature type="region of interest" description="Disordered" evidence="5">
    <location>
        <begin position="1959"/>
        <end position="3211"/>
    </location>
</feature>
<protein>
    <submittedName>
        <fullName evidence="7">Chromosome alignment-maintaining phosphoprotein 1</fullName>
    </submittedName>
</protein>
<feature type="compositionally biased region" description="Basic and acidic residues" evidence="5">
    <location>
        <begin position="623"/>
        <end position="644"/>
    </location>
</feature>
<dbReference type="Proteomes" id="UP000735302">
    <property type="component" value="Unassembled WGS sequence"/>
</dbReference>
<feature type="compositionally biased region" description="Pro residues" evidence="5">
    <location>
        <begin position="2567"/>
        <end position="2579"/>
    </location>
</feature>
<feature type="compositionally biased region" description="Basic and acidic residues" evidence="5">
    <location>
        <begin position="1354"/>
        <end position="1424"/>
    </location>
</feature>
<feature type="compositionally biased region" description="Basic residues" evidence="5">
    <location>
        <begin position="2012"/>
        <end position="2021"/>
    </location>
</feature>
<feature type="domain" description="PHD-type" evidence="6">
    <location>
        <begin position="1725"/>
        <end position="1775"/>
    </location>
</feature>
<dbReference type="InterPro" id="IPR028938">
    <property type="entry name" value="Rsf1-like"/>
</dbReference>
<feature type="compositionally biased region" description="Polar residues" evidence="5">
    <location>
        <begin position="1182"/>
        <end position="1194"/>
    </location>
</feature>
<dbReference type="SMART" id="SM00249">
    <property type="entry name" value="PHD"/>
    <property type="match status" value="1"/>
</dbReference>
<evidence type="ECO:0000256" key="3">
    <source>
        <dbReference type="ARBA" id="ARBA00022833"/>
    </source>
</evidence>
<name>A0AAV3XZ45_9GAST</name>
<feature type="compositionally biased region" description="Basic and acidic residues" evidence="5">
    <location>
        <begin position="595"/>
        <end position="614"/>
    </location>
</feature>
<feature type="compositionally biased region" description="Basic and acidic residues" evidence="5">
    <location>
        <begin position="1226"/>
        <end position="1248"/>
    </location>
</feature>
<feature type="compositionally biased region" description="Polar residues" evidence="5">
    <location>
        <begin position="667"/>
        <end position="676"/>
    </location>
</feature>
<dbReference type="Pfam" id="PF00628">
    <property type="entry name" value="PHD"/>
    <property type="match status" value="1"/>
</dbReference>
<feature type="compositionally biased region" description="Basic and acidic residues" evidence="5">
    <location>
        <begin position="1158"/>
        <end position="1181"/>
    </location>
</feature>
<evidence type="ECO:0000256" key="2">
    <source>
        <dbReference type="ARBA" id="ARBA00022771"/>
    </source>
</evidence>
<evidence type="ECO:0000256" key="4">
    <source>
        <dbReference type="PROSITE-ProRule" id="PRU00146"/>
    </source>
</evidence>
<feature type="compositionally biased region" description="Low complexity" evidence="5">
    <location>
        <begin position="1490"/>
        <end position="1501"/>
    </location>
</feature>
<feature type="compositionally biased region" description="Basic and acidic residues" evidence="5">
    <location>
        <begin position="564"/>
        <end position="582"/>
    </location>
</feature>
<keyword evidence="1" id="KW-0479">Metal-binding</keyword>
<feature type="compositionally biased region" description="Basic and acidic residues" evidence="5">
    <location>
        <begin position="680"/>
        <end position="706"/>
    </location>
</feature>
<feature type="compositionally biased region" description="Basic and acidic residues" evidence="5">
    <location>
        <begin position="946"/>
        <end position="963"/>
    </location>
</feature>
<feature type="compositionally biased region" description="Basic residues" evidence="5">
    <location>
        <begin position="1644"/>
        <end position="1655"/>
    </location>
</feature>
<dbReference type="PANTHER" id="PTHR14296">
    <property type="entry name" value="REMODELING AND SPACING FACTOR 1"/>
    <property type="match status" value="1"/>
</dbReference>
<feature type="compositionally biased region" description="Polar residues" evidence="5">
    <location>
        <begin position="1425"/>
        <end position="1434"/>
    </location>
</feature>
<feature type="compositionally biased region" description="Polar residues" evidence="5">
    <location>
        <begin position="2895"/>
        <end position="2919"/>
    </location>
</feature>
<feature type="compositionally biased region" description="Polar residues" evidence="5">
    <location>
        <begin position="2315"/>
        <end position="2334"/>
    </location>
</feature>
<feature type="compositionally biased region" description="Basic and acidic residues" evidence="5">
    <location>
        <begin position="894"/>
        <end position="903"/>
    </location>
</feature>
<gene>
    <name evidence="7" type="ORF">PoB_000225700</name>
</gene>
<feature type="compositionally biased region" description="Basic and acidic residues" evidence="5">
    <location>
        <begin position="1036"/>
        <end position="1077"/>
    </location>
</feature>
<feature type="compositionally biased region" description="Basic and acidic residues" evidence="5">
    <location>
        <begin position="2688"/>
        <end position="2706"/>
    </location>
</feature>
<dbReference type="Gene3D" id="3.30.40.10">
    <property type="entry name" value="Zinc/RING finger domain, C3HC4 (zinc finger)"/>
    <property type="match status" value="1"/>
</dbReference>
<feature type="compositionally biased region" description="Polar residues" evidence="5">
    <location>
        <begin position="2400"/>
        <end position="2431"/>
    </location>
</feature>
<feature type="compositionally biased region" description="Basic residues" evidence="5">
    <location>
        <begin position="1907"/>
        <end position="1923"/>
    </location>
</feature>
<feature type="region of interest" description="Disordered" evidence="5">
    <location>
        <begin position="307"/>
        <end position="1704"/>
    </location>
</feature>
<organism evidence="7 8">
    <name type="scientific">Plakobranchus ocellatus</name>
    <dbReference type="NCBI Taxonomy" id="259542"/>
    <lineage>
        <taxon>Eukaryota</taxon>
        <taxon>Metazoa</taxon>
        <taxon>Spiralia</taxon>
        <taxon>Lophotrochozoa</taxon>
        <taxon>Mollusca</taxon>
        <taxon>Gastropoda</taxon>
        <taxon>Heterobranchia</taxon>
        <taxon>Euthyneura</taxon>
        <taxon>Panpulmonata</taxon>
        <taxon>Sacoglossa</taxon>
        <taxon>Placobranchoidea</taxon>
        <taxon>Plakobranchidae</taxon>
        <taxon>Plakobranchus</taxon>
    </lineage>
</organism>
<feature type="compositionally biased region" description="Basic and acidic residues" evidence="5">
    <location>
        <begin position="1087"/>
        <end position="1135"/>
    </location>
</feature>
<reference evidence="7 8" key="1">
    <citation type="journal article" date="2021" name="Elife">
        <title>Chloroplast acquisition without the gene transfer in kleptoplastic sea slugs, Plakobranchus ocellatus.</title>
        <authorList>
            <person name="Maeda T."/>
            <person name="Takahashi S."/>
            <person name="Yoshida T."/>
            <person name="Shimamura S."/>
            <person name="Takaki Y."/>
            <person name="Nagai Y."/>
            <person name="Toyoda A."/>
            <person name="Suzuki Y."/>
            <person name="Arimoto A."/>
            <person name="Ishii H."/>
            <person name="Satoh N."/>
            <person name="Nishiyama T."/>
            <person name="Hasebe M."/>
            <person name="Maruyama T."/>
            <person name="Minagawa J."/>
            <person name="Obokata J."/>
            <person name="Shigenobu S."/>
        </authorList>
    </citation>
    <scope>NUCLEOTIDE SEQUENCE [LARGE SCALE GENOMIC DNA]</scope>
</reference>
<comment type="caution">
    <text evidence="7">The sequence shown here is derived from an EMBL/GenBank/DDBJ whole genome shotgun (WGS) entry which is preliminary data.</text>
</comment>
<keyword evidence="2 4" id="KW-0863">Zinc-finger</keyword>
<evidence type="ECO:0000256" key="5">
    <source>
        <dbReference type="SAM" id="MobiDB-lite"/>
    </source>
</evidence>
<feature type="compositionally biased region" description="Basic and acidic residues" evidence="5">
    <location>
        <begin position="2099"/>
        <end position="2111"/>
    </location>
</feature>
<dbReference type="InterPro" id="IPR019787">
    <property type="entry name" value="Znf_PHD-finger"/>
</dbReference>
<sequence>MASVGEGDCHKDPNFAVICSCLDKYGESLGLPSVSYLELKKYLEDTSVEECRVLIDIHVRLLRRIGKSSVTADRFEKSIVKFCHHFSEFDAWEVESYGYRHAQISTKLRILKNLLECQFDYNVKFKEKVNESSAEDMRFLPIGRDKEGQAYWYFVDKDNNLMVYKEEQDDEDADTWQLICSDRQELADLVETLQKDAKTEVKEEDDKSTSVSRSSKEGTPDKELPPTTEQQSSKEECKTEGPGPLQKQNVDIKQEVSEEAKDETLPSSDSSAVCKASQEEEVSVVSSVETDKVEAEIKVEGVCASKVSEHGKKKPGMSSEEVKITECETTDTQAQSTSGTDPKERNEKEVAILVTASDQVSHSTEVPQVLESDPTIKESEFETEALPAKPDESPGTKQSDKIVPSSPEEGTDKNLESTKDDQSMADVGNEEKTSNTQPESASESSRTEAKGDIVESQSNADEKPEMENGVSEGKDSLSSLEKSKGLASEIDQASSEIEKHEAGRVASQPGNVDESSSTLPAAVESKGTSEDLSKVPQEVDMCEGSSNKEKSDEASLLTNTDLDGVDKIHKKDGESSKKRIEESQTTEQIEAMETEGERADQHEDVECPESHTIRSQDQTSPGVEEKTEEKQLEQTCEEKTEEKQQPSQDSPEEVSLSSHNDEGSKTEPLTSGTSISVDVGTKEASHSESLKIASIKRDVEDSKDVGRSVVSPPGEDDHQTSESVHEKHTRIEVGSCSPESPYSVPKHPPDKECGERLEGKSNSASCPDPDTEPGVATVTTKVSNTEIKGSEKDRTESAGQDVDEKLQETQVVEETGDREKPQEETNREQAEVSSNMKKDCVDKDMAASDTICNSTGETVKSDMANGPVVNTSAIKPAADETPCEAGGAIEDDSSVDKQIEIPKDSSLPEIDQSGKMSPGDAEKGSKDVAAEDSEPTSQIESSGKAENIDKQEAENLPREEQGDHLQVYPGQGTTQKSKEEVDLEGKVVNEKTAVGESKTKEDIRKLEGEEGKKSSEGEKVVNERVFPEGETDEQSLEDKTLVRDKDLSANKELGRELESEGKEGKITDDGEAREESTQPKQSVEDTSSEKYEGSEKGEGKDEHVKKKVSKNMETKEDTSTNVSEGKDRLKQDDSNLHSGTTEKNMEGLKQSEGTDDVENSKDIVDSDLPVKNKDGNEHNNDGLKTSQDTAFNSDKSGEIEKASKAKEEGEHFQKAAIDLDQNGEIETIHKQNEDKCEKSTVNLDKEGGNENVSEPNMGEVNISKEAALNSEKEKEISKDDQDKGEKSQEVTVDSGKEKESDDVSKQNKGEENKLQEASVYPEQEEKREDVSENDKEEVGKFEATVNVDQEEKNEDVKKQDNDDREKSPKAAAHQHQEEKEEDKNKDEGEKDYGRKTEVVLDPDSKKKDEGANKEGCKKEAESEKNQQTPENSSKPPEVEGNGKSVPSETPPSRKLKRAAPGAGSDEPQDMTQPDGKRARQTARVQRTRGGRNAAARGRAARQLMATGSESEDSEAPSSRGRRGRGRGGRNVRGRGRKVARGGGKNISEDANAPSAAVTGEEDAGGDVATQEKRAKKKKPDSSSEALSGEEVTPAKKGRNQTQAAPRTPRGGGGRGKRGGRGRGRGNSKAVAVSSPCTEESNLRRSTRVKQARARRPPSSPSEESSEETEEETDEEEEERKKDFLDASFTPEEESGDEDFKPKGRNFQRQEARTIKEQNEECVNDDTPCLKCGKYNHPEMILLCDKCDAGYHTACLRPPLMLIPDGDWFCPPCEHSFLVTRLLECLQALDLANKKKDRLNKRQERLAYVGINIGNILQAGERKVSPSDKFGVKEEGGNEENADPGKRKVRKKSKDEASFEDEEDEDEETEEEEASEGGSSYSSEESEPEVPERKYRSRRLALRQAQRSSRRKERQRHKRRKAGRRSGGGTSPEVEIYAKRTCRTRSNVSYQFKEFDELISNAIEDDKPCPRERKPGRSTGKDMSNILGASDEEDEKIRLRDGDSSCGGGPPGRAKRKSKRKLTKLDSDESDQEDDESEEFKLSEEDSEATEIEGEEDEEEEEEEEEINSSDSGAWKPKKTWYNSRSVRRPKKSRFVAQHSDSKDQLAARAGEDVAQTAQPPPFQPHGGPPFPGQYQGQMRFPPQGQPPHAHSGQPPHLRYPPLAAVSQGQAGGPDQRFNNPAMLPPNMRPGMASPPHYASSGPGQAQQQMMGSYPQRQPHQGYMRGPHPGIEPGQIVQQSQQPQQAHSHHLMQQQQRMMVSQPGLQQGMRPPISGVGNSTPPHSSPHQTSGPAMPPPGLMQQQNPRMPPQTYRPEGSQQHQQLPRPQVPPQNSDGRGSPPYHQQQQLQYQQPPQNFIGPNGRMPAPREMGPGYYGMHPPLPQGGIGNQRFQHYGPPPPTGAMNQGFQGMSSPLNRMGQMTRNLGPNSVQGMNAGSVEPGPMPEKRPSLGSPPQHSEGLGDLSKSAEGPKHPKLEQRDTKSPEKQATRKRGPRGKRGAKQESSSAAAISPPAPMPKQGQGVPQGATQGPGLSSNPGISHGVQQNPPMKQGSPTNQAMQQVPPVSQGMPQRPPPNQGTPQGPPSHQGMHQGPPPNPGLPQGVHPDQSLPRDPQSSQGIPPGLLSNPGVRQGAPLNQGMPQSAPHQAGSQHRPYMPATSKESTVDAAALSSHQEAGQGSNVKQEGGGASPASKEDKTPQANKQADKDDPKAPINNDTKPPPSSSPSSNVEQTQQQTQESNTNNDKQATVSSPAQQTPPQSTQGTPTSVSQGLTMPPYTSHGNLGPGNQPAMYYNTGPYNSYPYGQSMAPPPPHAPWGPNNMPSHGGPMHRFGPGMYSYNMGGPDPHHLAQHAQGPRMPPANTPSPHHASPGATPPHSNAPRNSRTSSTESQHNSEPEAQPSSQSMTVENNSQNQPVSLSTSQAAVVKSQAPPPSSSSFSSQSQLSQTSSSSPAHLATAATAAVEREPTSAAITSADASSSSPVASQRGQPSSTAPQPASSGPSMPASSTPQHGMPPGMPQYPPHSHYQQPGMGPWMSMMHQPYTGHGPVGPHPHPHFQAQQQPVMHPGFHPGFDQNRFQGNGIGAAPPGYGRQYQGGTPPSSEPSPAGQPHKEAPPYNPGKDSNSDGNTAAPKSKKAKTQKKPSSGGKDGAATAGRGKGAGKGRGRGGRGGFMIDNLLHTRREGEEEEEGENSGDINDIASYVATDEYFKQQTSS</sequence>
<keyword evidence="3" id="KW-0862">Zinc</keyword>
<dbReference type="PROSITE" id="PS50016">
    <property type="entry name" value="ZF_PHD_2"/>
    <property type="match status" value="1"/>
</dbReference>
<feature type="compositionally biased region" description="Basic and acidic residues" evidence="5">
    <location>
        <begin position="997"/>
        <end position="1027"/>
    </location>
</feature>
<feature type="compositionally biased region" description="Polar residues" evidence="5">
    <location>
        <begin position="508"/>
        <end position="519"/>
    </location>
</feature>
<feature type="compositionally biased region" description="Basic and acidic residues" evidence="5">
    <location>
        <begin position="815"/>
        <end position="846"/>
    </location>
</feature>
<feature type="compositionally biased region" description="Low complexity" evidence="5">
    <location>
        <begin position="2234"/>
        <end position="2244"/>
    </location>
</feature>
<feature type="compositionally biased region" description="Basic and acidic residues" evidence="5">
    <location>
        <begin position="1821"/>
        <end position="1835"/>
    </location>
</feature>
<accession>A0AAV3XZ45</accession>
<feature type="compositionally biased region" description="Acidic residues" evidence="5">
    <location>
        <begin position="2027"/>
        <end position="2037"/>
    </location>
</feature>
<dbReference type="InterPro" id="IPR019786">
    <property type="entry name" value="Zinc_finger_PHD-type_CS"/>
</dbReference>
<feature type="compositionally biased region" description="Low complexity" evidence="5">
    <location>
        <begin position="2931"/>
        <end position="2958"/>
    </location>
</feature>
<feature type="compositionally biased region" description="Low complexity" evidence="5">
    <location>
        <begin position="2720"/>
        <end position="2767"/>
    </location>
</feature>
<feature type="compositionally biased region" description="Basic and acidic residues" evidence="5">
    <location>
        <begin position="1195"/>
        <end position="1213"/>
    </location>
</feature>
<dbReference type="PROSITE" id="PS01359">
    <property type="entry name" value="ZF_PHD_1"/>
    <property type="match status" value="1"/>
</dbReference>
<dbReference type="GO" id="GO:0042393">
    <property type="term" value="F:histone binding"/>
    <property type="evidence" value="ECO:0007669"/>
    <property type="project" value="TreeGrafter"/>
</dbReference>
<feature type="compositionally biased region" description="Basic residues" evidence="5">
    <location>
        <begin position="1614"/>
        <end position="1625"/>
    </location>
</feature>
<feature type="compositionally biased region" description="Basic and acidic residues" evidence="5">
    <location>
        <begin position="1323"/>
        <end position="1340"/>
    </location>
</feature>